<evidence type="ECO:0008006" key="3">
    <source>
        <dbReference type="Google" id="ProtNLM"/>
    </source>
</evidence>
<name>A0A415LIV9_9FIRM</name>
<protein>
    <recommendedName>
        <fullName evidence="3">CD-NTase-associated protein 12/Pycsar effector protein TIR domain-containing protein</fullName>
    </recommendedName>
</protein>
<reference evidence="1 2" key="1">
    <citation type="submission" date="2018-08" db="EMBL/GenBank/DDBJ databases">
        <title>A genome reference for cultivated species of the human gut microbiota.</title>
        <authorList>
            <person name="Zou Y."/>
            <person name="Xue W."/>
            <person name="Luo G."/>
        </authorList>
    </citation>
    <scope>NUCLEOTIDE SEQUENCE [LARGE SCALE GENOMIC DNA]</scope>
    <source>
        <strain evidence="1 2">AF37-6AC</strain>
    </source>
</reference>
<dbReference type="Proteomes" id="UP000285897">
    <property type="component" value="Unassembled WGS sequence"/>
</dbReference>
<proteinExistence type="predicted"/>
<dbReference type="EMBL" id="QROS01000004">
    <property type="protein sequence ID" value="RHL48470.1"/>
    <property type="molecule type" value="Genomic_DNA"/>
</dbReference>
<dbReference type="AlphaFoldDB" id="A0A415LIV9"/>
<comment type="caution">
    <text evidence="1">The sequence shown here is derived from an EMBL/GenBank/DDBJ whole genome shotgun (WGS) entry which is preliminary data.</text>
</comment>
<evidence type="ECO:0000313" key="2">
    <source>
        <dbReference type="Proteomes" id="UP000285897"/>
    </source>
</evidence>
<evidence type="ECO:0000313" key="1">
    <source>
        <dbReference type="EMBL" id="RHL48470.1"/>
    </source>
</evidence>
<sequence length="380" mass="44125">MKVNIFYSWQSDLPNSKNRNLIESCLRKAIRLLKDEIKEVSEFSIESDSRNDIGTPDLTESIFSKIEKCDILIADISIINVQSNYRRTPNPNVLLEVGYASKAISWSNILCLFNSEFGDIELLPFDIRTRKPIVYNTQDGTSESKIVLTKVLKAQIKEIIFNRVIDKKEYLSTKRNVDLAVQNILIDICEFIFDRNSVDKYNYDKLLHMSIESLRKALLHKQFLGFFLYRNIETNIDEFINFFNDGLETFFLKEKEKRILAKLVFALREYKDMIYSEKVLKFVHSNTKYIPQSAHVINSQNPENSYLLLEPIENNKAVVIAGGLFGNVSQKIMTNTYEIIDEAVPIFACHINNIIELVNDWISETGKYFIINPKLLEFHS</sequence>
<dbReference type="RefSeq" id="WP_117753394.1">
    <property type="nucleotide sequence ID" value="NZ_CP176627.1"/>
</dbReference>
<accession>A0A415LIV9</accession>
<gene>
    <name evidence="1" type="ORF">DW021_07265</name>
</gene>
<organism evidence="1 2">
    <name type="scientific">Blautia obeum</name>
    <dbReference type="NCBI Taxonomy" id="40520"/>
    <lineage>
        <taxon>Bacteria</taxon>
        <taxon>Bacillati</taxon>
        <taxon>Bacillota</taxon>
        <taxon>Clostridia</taxon>
        <taxon>Lachnospirales</taxon>
        <taxon>Lachnospiraceae</taxon>
        <taxon>Blautia</taxon>
    </lineage>
</organism>